<dbReference type="AlphaFoldDB" id="A0A381UJY0"/>
<accession>A0A381UJY0</accession>
<name>A0A381UJY0_9ZZZZ</name>
<dbReference type="EMBL" id="UINC01006523">
    <property type="protein sequence ID" value="SVA28041.1"/>
    <property type="molecule type" value="Genomic_DNA"/>
</dbReference>
<gene>
    <name evidence="1" type="ORF">METZ01_LOCUS80895</name>
</gene>
<proteinExistence type="predicted"/>
<sequence length="51" mass="5773">MFKNFIKADIAGQYACSILNINNVLAACTPNTFDKIIIWFRINLSLRLPVS</sequence>
<dbReference type="PROSITE" id="PS51257">
    <property type="entry name" value="PROKAR_LIPOPROTEIN"/>
    <property type="match status" value="1"/>
</dbReference>
<reference evidence="1" key="1">
    <citation type="submission" date="2018-05" db="EMBL/GenBank/DDBJ databases">
        <authorList>
            <person name="Lanie J.A."/>
            <person name="Ng W.-L."/>
            <person name="Kazmierczak K.M."/>
            <person name="Andrzejewski T.M."/>
            <person name="Davidsen T.M."/>
            <person name="Wayne K.J."/>
            <person name="Tettelin H."/>
            <person name="Glass J.I."/>
            <person name="Rusch D."/>
            <person name="Podicherti R."/>
            <person name="Tsui H.-C.T."/>
            <person name="Winkler M.E."/>
        </authorList>
    </citation>
    <scope>NUCLEOTIDE SEQUENCE</scope>
</reference>
<organism evidence="1">
    <name type="scientific">marine metagenome</name>
    <dbReference type="NCBI Taxonomy" id="408172"/>
    <lineage>
        <taxon>unclassified sequences</taxon>
        <taxon>metagenomes</taxon>
        <taxon>ecological metagenomes</taxon>
    </lineage>
</organism>
<protein>
    <submittedName>
        <fullName evidence="1">Uncharacterized protein</fullName>
    </submittedName>
</protein>
<evidence type="ECO:0000313" key="1">
    <source>
        <dbReference type="EMBL" id="SVA28041.1"/>
    </source>
</evidence>